<dbReference type="SUPFAM" id="SSF48264">
    <property type="entry name" value="Cytochrome P450"/>
    <property type="match status" value="1"/>
</dbReference>
<dbReference type="EMBL" id="SRKY01000003">
    <property type="protein sequence ID" value="THH35962.1"/>
    <property type="molecule type" value="Genomic_DNA"/>
</dbReference>
<dbReference type="PRINTS" id="PR00385">
    <property type="entry name" value="P450"/>
</dbReference>
<dbReference type="InterPro" id="IPR002397">
    <property type="entry name" value="Cyt_P450_B"/>
</dbReference>
<comment type="similarity">
    <text evidence="2 8">Belongs to the cytochrome P450 family.</text>
</comment>
<evidence type="ECO:0000256" key="1">
    <source>
        <dbReference type="ARBA" id="ARBA00001971"/>
    </source>
</evidence>
<evidence type="ECO:0000256" key="7">
    <source>
        <dbReference type="ARBA" id="ARBA00023033"/>
    </source>
</evidence>
<dbReference type="GO" id="GO:0020037">
    <property type="term" value="F:heme binding"/>
    <property type="evidence" value="ECO:0007669"/>
    <property type="project" value="InterPro"/>
</dbReference>
<dbReference type="PANTHER" id="PTHR24286">
    <property type="entry name" value="CYTOCHROME P450 26"/>
    <property type="match status" value="1"/>
</dbReference>
<dbReference type="PANTHER" id="PTHR24286:SF24">
    <property type="entry name" value="LANOSTEROL 14-ALPHA DEMETHYLASE"/>
    <property type="match status" value="1"/>
</dbReference>
<dbReference type="Gene3D" id="1.10.630.10">
    <property type="entry name" value="Cytochrome P450"/>
    <property type="match status" value="1"/>
</dbReference>
<dbReference type="GO" id="GO:0005506">
    <property type="term" value="F:iron ion binding"/>
    <property type="evidence" value="ECO:0007669"/>
    <property type="project" value="InterPro"/>
</dbReference>
<dbReference type="InterPro" id="IPR036396">
    <property type="entry name" value="Cyt_P450_sf"/>
</dbReference>
<evidence type="ECO:0000313" key="10">
    <source>
        <dbReference type="Proteomes" id="UP000306602"/>
    </source>
</evidence>
<dbReference type="OrthoDB" id="9764248at2"/>
<dbReference type="GO" id="GO:0016125">
    <property type="term" value="P:sterol metabolic process"/>
    <property type="evidence" value="ECO:0007669"/>
    <property type="project" value="TreeGrafter"/>
</dbReference>
<comment type="cofactor">
    <cofactor evidence="1">
        <name>heme</name>
        <dbReference type="ChEBI" id="CHEBI:30413"/>
    </cofactor>
</comment>
<organism evidence="9 10">
    <name type="scientific">Aliishimia ponticola</name>
    <dbReference type="NCBI Taxonomy" id="2499833"/>
    <lineage>
        <taxon>Bacteria</taxon>
        <taxon>Pseudomonadati</taxon>
        <taxon>Pseudomonadota</taxon>
        <taxon>Alphaproteobacteria</taxon>
        <taxon>Rhodobacterales</taxon>
        <taxon>Paracoccaceae</taxon>
        <taxon>Aliishimia</taxon>
    </lineage>
</organism>
<evidence type="ECO:0000256" key="5">
    <source>
        <dbReference type="ARBA" id="ARBA00023002"/>
    </source>
</evidence>
<reference evidence="9 10" key="1">
    <citation type="submission" date="2019-04" db="EMBL/GenBank/DDBJ databases">
        <title>Shimia ponticola sp. nov., isolated from seawater.</title>
        <authorList>
            <person name="Kim Y.-O."/>
            <person name="Yoon J.-H."/>
        </authorList>
    </citation>
    <scope>NUCLEOTIDE SEQUENCE [LARGE SCALE GENOMIC DNA]</scope>
    <source>
        <strain evidence="9 10">MYP11</strain>
    </source>
</reference>
<dbReference type="GO" id="GO:0016705">
    <property type="term" value="F:oxidoreductase activity, acting on paired donors, with incorporation or reduction of molecular oxygen"/>
    <property type="evidence" value="ECO:0007669"/>
    <property type="project" value="InterPro"/>
</dbReference>
<evidence type="ECO:0000256" key="2">
    <source>
        <dbReference type="ARBA" id="ARBA00010617"/>
    </source>
</evidence>
<evidence type="ECO:0000256" key="8">
    <source>
        <dbReference type="RuleBase" id="RU000461"/>
    </source>
</evidence>
<keyword evidence="5 8" id="KW-0560">Oxidoreductase</keyword>
<keyword evidence="7 8" id="KW-0503">Monooxygenase</keyword>
<evidence type="ECO:0000256" key="6">
    <source>
        <dbReference type="ARBA" id="ARBA00023004"/>
    </source>
</evidence>
<dbReference type="AlphaFoldDB" id="A0A4S4N9M9"/>
<dbReference type="Pfam" id="PF00067">
    <property type="entry name" value="p450"/>
    <property type="match status" value="1"/>
</dbReference>
<keyword evidence="10" id="KW-1185">Reference proteome</keyword>
<dbReference type="InterPro" id="IPR017972">
    <property type="entry name" value="Cyt_P450_CS"/>
</dbReference>
<keyword evidence="4 8" id="KW-0479">Metal-binding</keyword>
<evidence type="ECO:0000256" key="4">
    <source>
        <dbReference type="ARBA" id="ARBA00022723"/>
    </source>
</evidence>
<accession>A0A4S4N9M9</accession>
<evidence type="ECO:0000256" key="3">
    <source>
        <dbReference type="ARBA" id="ARBA00022617"/>
    </source>
</evidence>
<comment type="caution">
    <text evidence="9">The sequence shown here is derived from an EMBL/GenBank/DDBJ whole genome shotgun (WGS) entry which is preliminary data.</text>
</comment>
<dbReference type="GO" id="GO:0004497">
    <property type="term" value="F:monooxygenase activity"/>
    <property type="evidence" value="ECO:0007669"/>
    <property type="project" value="UniProtKB-KW"/>
</dbReference>
<dbReference type="RefSeq" id="WP_136463431.1">
    <property type="nucleotide sequence ID" value="NZ_SRKY01000003.1"/>
</dbReference>
<dbReference type="Proteomes" id="UP000306602">
    <property type="component" value="Unassembled WGS sequence"/>
</dbReference>
<dbReference type="PRINTS" id="PR00359">
    <property type="entry name" value="BP450"/>
</dbReference>
<dbReference type="PROSITE" id="PS00086">
    <property type="entry name" value="CYTOCHROME_P450"/>
    <property type="match status" value="1"/>
</dbReference>
<name>A0A4S4N9M9_9RHOB</name>
<proteinExistence type="inferred from homology"/>
<dbReference type="InterPro" id="IPR001128">
    <property type="entry name" value="Cyt_P450"/>
</dbReference>
<sequence>MSRLTAPSPADLAHIPHLPALPFVGHTLALLRDPYGLHRRCAEKLGPIYKLRMLGQWRVALAGREACELILDDKEKQFSAHHGWDMIQPIFGGGLMLRDFDDHRRHRRIMQSAFRKPVMDGYRSQMDALMPVLIDAWPVAQKFRFYPAIKDLSLRIGTSIFMGLSPDDPRVATINAAFMDEVNAGVGVIRKPLPFTALRRGLKARAVLLDTFRALIPERRLAPGNDFFSQMCVAQDESGGGWTEAEILDHFNFHMMAAHDTTASTIAAMVGALASHPEWQTRLIGEIDSLPAGAIDDAGLAAMTLTDRVFREALRMMPPVPFIPRRATQDFVWKGTHIPAGTWVSCLPATVMMSPEHYSDPEVFDPDRFSPNRAEHHGARHVWAPFGGGAHKCIGMHFANLEVKIFFRHLLARYRIEAVGKRPVKWRRLPVPRPVGELPIRLIPRS</sequence>
<keyword evidence="3 8" id="KW-0349">Heme</keyword>
<protein>
    <submittedName>
        <fullName evidence="9">Cytochrome P450</fullName>
    </submittedName>
</protein>
<gene>
    <name evidence="9" type="ORF">E4Z66_12915</name>
</gene>
<evidence type="ECO:0000313" key="9">
    <source>
        <dbReference type="EMBL" id="THH35962.1"/>
    </source>
</evidence>
<keyword evidence="6 8" id="KW-0408">Iron</keyword>